<geneLocation type="plasmid" evidence="3">
    <name>pelp_1</name>
</geneLocation>
<dbReference type="RefSeq" id="WP_145279465.1">
    <property type="nucleotide sequence ID" value="NZ_CP036427.1"/>
</dbReference>
<dbReference type="Proteomes" id="UP000317835">
    <property type="component" value="Plasmid pElP_1"/>
</dbReference>
<gene>
    <name evidence="2" type="ORF">ElP_72110</name>
</gene>
<dbReference type="KEGG" id="tpla:ElP_72110"/>
<keyword evidence="3" id="KW-1185">Reference proteome</keyword>
<evidence type="ECO:0000256" key="1">
    <source>
        <dbReference type="SAM" id="Coils"/>
    </source>
</evidence>
<evidence type="ECO:0000313" key="3">
    <source>
        <dbReference type="Proteomes" id="UP000317835"/>
    </source>
</evidence>
<organism evidence="2 3">
    <name type="scientific">Tautonia plasticadhaerens</name>
    <dbReference type="NCBI Taxonomy" id="2527974"/>
    <lineage>
        <taxon>Bacteria</taxon>
        <taxon>Pseudomonadati</taxon>
        <taxon>Planctomycetota</taxon>
        <taxon>Planctomycetia</taxon>
        <taxon>Isosphaerales</taxon>
        <taxon>Isosphaeraceae</taxon>
        <taxon>Tautonia</taxon>
    </lineage>
</organism>
<proteinExistence type="predicted"/>
<dbReference type="AlphaFoldDB" id="A0A518HEI0"/>
<keyword evidence="1" id="KW-0175">Coiled coil</keyword>
<feature type="coiled-coil region" evidence="1">
    <location>
        <begin position="1"/>
        <end position="62"/>
    </location>
</feature>
<accession>A0A518HEI0</accession>
<reference evidence="2 3" key="1">
    <citation type="submission" date="2019-02" db="EMBL/GenBank/DDBJ databases">
        <title>Deep-cultivation of Planctomycetes and their phenomic and genomic characterization uncovers novel biology.</title>
        <authorList>
            <person name="Wiegand S."/>
            <person name="Jogler M."/>
            <person name="Boedeker C."/>
            <person name="Pinto D."/>
            <person name="Vollmers J."/>
            <person name="Rivas-Marin E."/>
            <person name="Kohn T."/>
            <person name="Peeters S.H."/>
            <person name="Heuer A."/>
            <person name="Rast P."/>
            <person name="Oberbeckmann S."/>
            <person name="Bunk B."/>
            <person name="Jeske O."/>
            <person name="Meyerdierks A."/>
            <person name="Storesund J.E."/>
            <person name="Kallscheuer N."/>
            <person name="Luecker S."/>
            <person name="Lage O.M."/>
            <person name="Pohl T."/>
            <person name="Merkel B.J."/>
            <person name="Hornburger P."/>
            <person name="Mueller R.-W."/>
            <person name="Bruemmer F."/>
            <person name="Labrenz M."/>
            <person name="Spormann A.M."/>
            <person name="Op den Camp H."/>
            <person name="Overmann J."/>
            <person name="Amann R."/>
            <person name="Jetten M.S.M."/>
            <person name="Mascher T."/>
            <person name="Medema M.H."/>
            <person name="Devos D.P."/>
            <person name="Kaster A.-K."/>
            <person name="Ovreas L."/>
            <person name="Rohde M."/>
            <person name="Galperin M.Y."/>
            <person name="Jogler C."/>
        </authorList>
    </citation>
    <scope>NUCLEOTIDE SEQUENCE [LARGE SCALE GENOMIC DNA]</scope>
    <source>
        <strain evidence="2 3">ElP</strain>
        <plasmid evidence="3">pelp_1</plasmid>
    </source>
</reference>
<name>A0A518HEI0_9BACT</name>
<evidence type="ECO:0000313" key="2">
    <source>
        <dbReference type="EMBL" id="QDV39247.1"/>
    </source>
</evidence>
<sequence length="74" mass="7968">MIDTQDRIEAVAEELDEARRVLEAARATLLRAEEGGAEPDALRRAAARIDRIAAEVARIERVCAGRLPEASGVG</sequence>
<dbReference type="EMBL" id="CP036427">
    <property type="protein sequence ID" value="QDV39247.1"/>
    <property type="molecule type" value="Genomic_DNA"/>
</dbReference>
<keyword evidence="2" id="KW-0614">Plasmid</keyword>
<protein>
    <submittedName>
        <fullName evidence="2">Uncharacterized protein</fullName>
    </submittedName>
</protein>